<gene>
    <name evidence="2" type="ORF">SS37A_24030</name>
</gene>
<feature type="region of interest" description="Disordered" evidence="1">
    <location>
        <begin position="200"/>
        <end position="226"/>
    </location>
</feature>
<sequence>MGAAGGPKAEVPARAKISHIFPRKMRLELAQREGRAWLPALVGLGKTVRESVPAYRTRETWRVKGRSGSAARPCRLSSLVPGESNMSVILENRRRNGAAKPEAKRPVARASSIPAFLSRPRTAPPGRDAYRAPLWGLSYDRVEGVIHLVLAFTIVGGAAAIMSTALFGPGAPLGGSSEAQPEFAAPKAAVAVAAPVEEEMGAKPAPATETAPAAAMQPAAPQPAAPALKTSALDPFLDARPMTETAAAPARAPEPLAPPPASMREKLGAGQGAESQEMAAPPDNANVAELPAAPAPQAKAEPASPARQAEAPADDAHMAKCYLKLSGRVQNSGSCKVHHTAEAVTFDLPGKPLEIAHKHGRVWTATLGGRNLGQVYKTGACWGAKGFYACENG</sequence>
<feature type="compositionally biased region" description="Low complexity" evidence="1">
    <location>
        <begin position="244"/>
        <end position="254"/>
    </location>
</feature>
<feature type="region of interest" description="Disordered" evidence="1">
    <location>
        <begin position="244"/>
        <end position="281"/>
    </location>
</feature>
<evidence type="ECO:0000313" key="3">
    <source>
        <dbReference type="Proteomes" id="UP001317629"/>
    </source>
</evidence>
<accession>A0ABN6VGR1</accession>
<keyword evidence="3" id="KW-1185">Reference proteome</keyword>
<dbReference type="Proteomes" id="UP001317629">
    <property type="component" value="Chromosome"/>
</dbReference>
<name>A0ABN6VGR1_9HYPH</name>
<reference evidence="2 3" key="1">
    <citation type="journal article" date="2023" name="Int. J. Syst. Evol. Microbiol.">
        <title>Methylocystis iwaonis sp. nov., a type II methane-oxidizing bacterium from surface soil of a rice paddy field in Japan, and emended description of the genus Methylocystis (ex Whittenbury et al. 1970) Bowman et al. 1993.</title>
        <authorList>
            <person name="Kaise H."/>
            <person name="Sawadogo J.B."/>
            <person name="Alam M.S."/>
            <person name="Ueno C."/>
            <person name="Dianou D."/>
            <person name="Shinjo R."/>
            <person name="Asakawa S."/>
        </authorList>
    </citation>
    <scope>NUCLEOTIDE SEQUENCE [LARGE SCALE GENOMIC DNA]</scope>
    <source>
        <strain evidence="2 3">SS37A-Re</strain>
    </source>
</reference>
<proteinExistence type="predicted"/>
<evidence type="ECO:0000313" key="2">
    <source>
        <dbReference type="EMBL" id="BDV34874.1"/>
    </source>
</evidence>
<organism evidence="2 3">
    <name type="scientific">Methylocystis iwaonis</name>
    <dbReference type="NCBI Taxonomy" id="2885079"/>
    <lineage>
        <taxon>Bacteria</taxon>
        <taxon>Pseudomonadati</taxon>
        <taxon>Pseudomonadota</taxon>
        <taxon>Alphaproteobacteria</taxon>
        <taxon>Hyphomicrobiales</taxon>
        <taxon>Methylocystaceae</taxon>
        <taxon>Methylocystis</taxon>
    </lineage>
</organism>
<evidence type="ECO:0000256" key="1">
    <source>
        <dbReference type="SAM" id="MobiDB-lite"/>
    </source>
</evidence>
<dbReference type="EMBL" id="AP027142">
    <property type="protein sequence ID" value="BDV34874.1"/>
    <property type="molecule type" value="Genomic_DNA"/>
</dbReference>
<feature type="compositionally biased region" description="Low complexity" evidence="1">
    <location>
        <begin position="202"/>
        <end position="219"/>
    </location>
</feature>
<protein>
    <submittedName>
        <fullName evidence="2">Uncharacterized protein</fullName>
    </submittedName>
</protein>